<organism evidence="1">
    <name type="scientific">Poeciliopsis prolifica</name>
    <name type="common">blackstripe livebearer</name>
    <dbReference type="NCBI Taxonomy" id="188132"/>
    <lineage>
        <taxon>Eukaryota</taxon>
        <taxon>Metazoa</taxon>
        <taxon>Chordata</taxon>
        <taxon>Craniata</taxon>
        <taxon>Vertebrata</taxon>
        <taxon>Euteleostomi</taxon>
        <taxon>Actinopterygii</taxon>
        <taxon>Neopterygii</taxon>
        <taxon>Teleostei</taxon>
        <taxon>Neoteleostei</taxon>
        <taxon>Acanthomorphata</taxon>
        <taxon>Ovalentaria</taxon>
        <taxon>Atherinomorphae</taxon>
        <taxon>Cyprinodontiformes</taxon>
        <taxon>Poeciliidae</taxon>
        <taxon>Poeciliinae</taxon>
        <taxon>Poeciliopsis</taxon>
    </lineage>
</organism>
<dbReference type="EMBL" id="GBYX01476220">
    <property type="protein sequence ID" value="JAO05457.1"/>
    <property type="molecule type" value="Transcribed_RNA"/>
</dbReference>
<gene>
    <name evidence="1" type="primary">PPUP8892</name>
</gene>
<dbReference type="AlphaFoldDB" id="A0A0S7EK95"/>
<accession>A0A0S7EK95</accession>
<name>A0A0S7EK95_9TELE</name>
<sequence>MEAALSLRSLFCQPCATDQQSASQPCTDLIPLPLTPTISVSSYLALPLCQRPLPSPCLLPTPTACSLPTVHVCLATSPPACLLLCAPVSPLRLSVILPVLLSVGLSTSLSLCQSLPPSNIPPPESGQPVSRSANLPDYLPIYLSSVCVSICLPARLSAGLPVCPSICLSALLTVQIKLKCQITSNPIPYKKDFI</sequence>
<protein>
    <submittedName>
        <fullName evidence="1">PPUP8892</fullName>
    </submittedName>
</protein>
<proteinExistence type="predicted"/>
<reference evidence="1" key="1">
    <citation type="submission" date="2014-12" db="EMBL/GenBank/DDBJ databases">
        <title>Parallel Evolution in Life History Adaptation Evident in the Tissue-Specific Poeciliopsis prolifica transcriptome.</title>
        <authorList>
            <person name="Jue N.K."/>
            <person name="Foley R.J."/>
            <person name="Obergfell C."/>
            <person name="Reznick D.N."/>
            <person name="O'Neill R.J."/>
            <person name="O'Neill M.J."/>
        </authorList>
    </citation>
    <scope>NUCLEOTIDE SEQUENCE</scope>
</reference>
<evidence type="ECO:0000313" key="1">
    <source>
        <dbReference type="EMBL" id="JAO05457.1"/>
    </source>
</evidence>